<dbReference type="CDD" id="cd13543">
    <property type="entry name" value="PBP2_Fbp"/>
    <property type="match status" value="1"/>
</dbReference>
<dbReference type="PANTHER" id="PTHR30006:SF15">
    <property type="entry name" value="IRON-UTILIZATION PERIPLASMIC PROTEIN"/>
    <property type="match status" value="1"/>
</dbReference>
<dbReference type="GO" id="GO:0030288">
    <property type="term" value="C:outer membrane-bounded periplasmic space"/>
    <property type="evidence" value="ECO:0007669"/>
    <property type="project" value="TreeGrafter"/>
</dbReference>
<dbReference type="SUPFAM" id="SSF53850">
    <property type="entry name" value="Periplasmic binding protein-like II"/>
    <property type="match status" value="1"/>
</dbReference>
<organism evidence="3">
    <name type="scientific">freshwater metagenome</name>
    <dbReference type="NCBI Taxonomy" id="449393"/>
    <lineage>
        <taxon>unclassified sequences</taxon>
        <taxon>metagenomes</taxon>
        <taxon>ecological metagenomes</taxon>
    </lineage>
</organism>
<gene>
    <name evidence="3" type="ORF">UFOPK1684_01482</name>
</gene>
<reference evidence="3" key="1">
    <citation type="submission" date="2020-05" db="EMBL/GenBank/DDBJ databases">
        <authorList>
            <person name="Chiriac C."/>
            <person name="Salcher M."/>
            <person name="Ghai R."/>
            <person name="Kavagutti S V."/>
        </authorList>
    </citation>
    <scope>NUCLEOTIDE SEQUENCE</scope>
</reference>
<sequence>MPVLARTWAFAAVAWLSLGLSACAPAAESEPQAVDTTAASVELVADDYVILYSGREEILVQPLIDIFTEETGITVDIRYAGTSELAAQLFEEGDQSPAGVFLSQDAGALGALSDAGLFVSLPAEITDRVDANFSSTDSSWVGVTGRARVIVYDSETVAAEDLPQSVDEIVGPQWSGKVAIAPGNASFQSFVTAYRVLLGNSAADQWVSGLVVNDPQIYEKNGAILEAVNDGIVPLGLINHYYWYRLATERGVENMRAQLHFTPAGDPASIVNVTGAAVLLSQQGDADAFRLVEFLVSDRAQQYFVDETFEYPLVPGIDAPEGLPALSSLQVANLDLSDLRSLAETQLLLQKYGLIL</sequence>
<name>A0A6J6F582_9ZZZZ</name>
<evidence type="ECO:0000256" key="2">
    <source>
        <dbReference type="ARBA" id="ARBA00022729"/>
    </source>
</evidence>
<dbReference type="PANTHER" id="PTHR30006">
    <property type="entry name" value="THIAMINE-BINDING PERIPLASMIC PROTEIN-RELATED"/>
    <property type="match status" value="1"/>
</dbReference>
<dbReference type="Gene3D" id="3.40.190.10">
    <property type="entry name" value="Periplasmic binding protein-like II"/>
    <property type="match status" value="2"/>
</dbReference>
<evidence type="ECO:0000256" key="1">
    <source>
        <dbReference type="ARBA" id="ARBA00008520"/>
    </source>
</evidence>
<proteinExistence type="inferred from homology"/>
<dbReference type="AlphaFoldDB" id="A0A6J6F582"/>
<dbReference type="EMBL" id="CAEZTM010000112">
    <property type="protein sequence ID" value="CAB4582074.1"/>
    <property type="molecule type" value="Genomic_DNA"/>
</dbReference>
<dbReference type="PROSITE" id="PS51257">
    <property type="entry name" value="PROKAR_LIPOPROTEIN"/>
    <property type="match status" value="1"/>
</dbReference>
<comment type="similarity">
    <text evidence="1">Belongs to the bacterial solute-binding protein 1 family.</text>
</comment>
<dbReference type="PIRSF" id="PIRSF002825">
    <property type="entry name" value="CfbpA"/>
    <property type="match status" value="1"/>
</dbReference>
<dbReference type="InterPro" id="IPR026045">
    <property type="entry name" value="Ferric-bd"/>
</dbReference>
<keyword evidence="2" id="KW-0732">Signal</keyword>
<protein>
    <submittedName>
        <fullName evidence="3">Unannotated protein</fullName>
    </submittedName>
</protein>
<dbReference type="Pfam" id="PF13343">
    <property type="entry name" value="SBP_bac_6"/>
    <property type="match status" value="1"/>
</dbReference>
<evidence type="ECO:0000313" key="3">
    <source>
        <dbReference type="EMBL" id="CAB4582074.1"/>
    </source>
</evidence>
<accession>A0A6J6F582</accession>